<dbReference type="InterPro" id="IPR011989">
    <property type="entry name" value="ARM-like"/>
</dbReference>
<evidence type="ECO:0000313" key="2">
    <source>
        <dbReference type="Proteomes" id="UP000050509"/>
    </source>
</evidence>
<dbReference type="Proteomes" id="UP000050509">
    <property type="component" value="Unassembled WGS sequence"/>
</dbReference>
<dbReference type="AlphaFoldDB" id="A0A0P9CR57"/>
<comment type="caution">
    <text evidence="1">The sequence shown here is derived from an EMBL/GenBank/DDBJ whole genome shotgun (WGS) entry which is preliminary data.</text>
</comment>
<dbReference type="InterPro" id="IPR016024">
    <property type="entry name" value="ARM-type_fold"/>
</dbReference>
<proteinExistence type="predicted"/>
<dbReference type="Pfam" id="PF13646">
    <property type="entry name" value="HEAT_2"/>
    <property type="match status" value="1"/>
</dbReference>
<feature type="non-terminal residue" evidence="1">
    <location>
        <position position="187"/>
    </location>
</feature>
<dbReference type="SUPFAM" id="SSF48371">
    <property type="entry name" value="ARM repeat"/>
    <property type="match status" value="1"/>
</dbReference>
<accession>A0A0P9CR57</accession>
<keyword evidence="2" id="KW-1185">Reference proteome</keyword>
<protein>
    <submittedName>
        <fullName evidence="1">Uncharacterized protein</fullName>
    </submittedName>
</protein>
<dbReference type="Gene3D" id="1.25.10.10">
    <property type="entry name" value="Leucine-rich Repeat Variant"/>
    <property type="match status" value="1"/>
</dbReference>
<sequence length="187" mass="20708">MPSLVRIYLPLLTHKQPEVRVQSCAILLSTYGDRALTHLRRLLDDPDTHVRQQARLALLAVKEATDLPIVMRSFQGMYIECLGRVRAHIGSRELQEDGLVQQGSGRAGWQKVQGTLAYMVHCGARGASREALAQAVWGEAWSASSVARTLTALRQTFECVPGGEEFAASALTIDAEFCRLDPEFYHS</sequence>
<dbReference type="EMBL" id="LJCR01002869">
    <property type="protein sequence ID" value="KPV48180.1"/>
    <property type="molecule type" value="Genomic_DNA"/>
</dbReference>
<dbReference type="InterPro" id="IPR036388">
    <property type="entry name" value="WH-like_DNA-bd_sf"/>
</dbReference>
<evidence type="ECO:0000313" key="1">
    <source>
        <dbReference type="EMBL" id="KPV48180.1"/>
    </source>
</evidence>
<reference evidence="1 2" key="1">
    <citation type="submission" date="2015-09" db="EMBL/GenBank/DDBJ databases">
        <title>Draft genome sequence of Kouleothrix aurantiaca JCM 19913.</title>
        <authorList>
            <person name="Hemp J."/>
        </authorList>
    </citation>
    <scope>NUCLEOTIDE SEQUENCE [LARGE SCALE GENOMIC DNA]</scope>
    <source>
        <strain evidence="1 2">COM-B</strain>
    </source>
</reference>
<gene>
    <name evidence="1" type="ORF">SE17_39450</name>
</gene>
<dbReference type="Gene3D" id="1.10.10.10">
    <property type="entry name" value="Winged helix-like DNA-binding domain superfamily/Winged helix DNA-binding domain"/>
    <property type="match status" value="1"/>
</dbReference>
<name>A0A0P9CR57_9CHLR</name>
<organism evidence="1 2">
    <name type="scientific">Kouleothrix aurantiaca</name>
    <dbReference type="NCBI Taxonomy" id="186479"/>
    <lineage>
        <taxon>Bacteria</taxon>
        <taxon>Bacillati</taxon>
        <taxon>Chloroflexota</taxon>
        <taxon>Chloroflexia</taxon>
        <taxon>Chloroflexales</taxon>
        <taxon>Roseiflexineae</taxon>
        <taxon>Roseiflexaceae</taxon>
        <taxon>Kouleothrix</taxon>
    </lineage>
</organism>